<evidence type="ECO:0000313" key="1">
    <source>
        <dbReference type="EMBL" id="SFF46812.1"/>
    </source>
</evidence>
<evidence type="ECO:0000313" key="2">
    <source>
        <dbReference type="Proteomes" id="UP000181942"/>
    </source>
</evidence>
<dbReference type="Proteomes" id="UP000181942">
    <property type="component" value="Unassembled WGS sequence"/>
</dbReference>
<dbReference type="EMBL" id="FONR01000007">
    <property type="protein sequence ID" value="SFF46812.1"/>
    <property type="molecule type" value="Genomic_DNA"/>
</dbReference>
<proteinExistence type="predicted"/>
<protein>
    <submittedName>
        <fullName evidence="1">Uncharacterized protein</fullName>
    </submittedName>
</protein>
<organism evidence="1 2">
    <name type="scientific">Streptomyces mirabilis</name>
    <dbReference type="NCBI Taxonomy" id="68239"/>
    <lineage>
        <taxon>Bacteria</taxon>
        <taxon>Bacillati</taxon>
        <taxon>Actinomycetota</taxon>
        <taxon>Actinomycetes</taxon>
        <taxon>Kitasatosporales</taxon>
        <taxon>Streptomycetaceae</taxon>
        <taxon>Streptomyces</taxon>
    </lineage>
</organism>
<dbReference type="OrthoDB" id="4847668at2"/>
<reference evidence="1 2" key="1">
    <citation type="submission" date="2016-10" db="EMBL/GenBank/DDBJ databases">
        <authorList>
            <person name="de Groot N.N."/>
        </authorList>
    </citation>
    <scope>NUCLEOTIDE SEQUENCE [LARGE SCALE GENOMIC DNA]</scope>
    <source>
        <strain evidence="1 2">OK461</strain>
    </source>
</reference>
<gene>
    <name evidence="1" type="ORF">SAMN02787118_10758</name>
</gene>
<dbReference type="AlphaFoldDB" id="A0A1I2IWF0"/>
<accession>A0A1I2IWF0</accession>
<name>A0A1I2IWF0_9ACTN</name>
<sequence>MRITNATIDAVDEPTSRWARGISCDRPPLTVTSARPSGFLAPQRTSRLVLAAGWVTDPEPFPEDVEAHA</sequence>
<dbReference type="RefSeq" id="WP_075028735.1">
    <property type="nucleotide sequence ID" value="NZ_FONR01000007.1"/>
</dbReference>